<reference evidence="14" key="1">
    <citation type="submission" date="2023-08" db="EMBL/GenBank/DDBJ databases">
        <authorList>
            <person name="Alioto T."/>
            <person name="Alioto T."/>
            <person name="Gomez Garrido J."/>
        </authorList>
    </citation>
    <scope>NUCLEOTIDE SEQUENCE</scope>
</reference>
<feature type="coiled-coil region" evidence="12">
    <location>
        <begin position="366"/>
        <end position="393"/>
    </location>
</feature>
<dbReference type="GO" id="GO:0030915">
    <property type="term" value="C:Smc5-Smc6 complex"/>
    <property type="evidence" value="ECO:0007669"/>
    <property type="project" value="TreeGrafter"/>
</dbReference>
<evidence type="ECO:0000256" key="7">
    <source>
        <dbReference type="ARBA" id="ARBA00022840"/>
    </source>
</evidence>
<dbReference type="GO" id="GO:0005524">
    <property type="term" value="F:ATP binding"/>
    <property type="evidence" value="ECO:0007669"/>
    <property type="project" value="UniProtKB-KW"/>
</dbReference>
<organism evidence="14 15">
    <name type="scientific">Xyrichtys novacula</name>
    <name type="common">Pearly razorfish</name>
    <name type="synonym">Hemipteronotus novacula</name>
    <dbReference type="NCBI Taxonomy" id="13765"/>
    <lineage>
        <taxon>Eukaryota</taxon>
        <taxon>Metazoa</taxon>
        <taxon>Chordata</taxon>
        <taxon>Craniata</taxon>
        <taxon>Vertebrata</taxon>
        <taxon>Euteleostomi</taxon>
        <taxon>Actinopterygii</taxon>
        <taxon>Neopterygii</taxon>
        <taxon>Teleostei</taxon>
        <taxon>Neoteleostei</taxon>
        <taxon>Acanthomorphata</taxon>
        <taxon>Eupercaria</taxon>
        <taxon>Labriformes</taxon>
        <taxon>Labridae</taxon>
        <taxon>Xyrichtys</taxon>
    </lineage>
</organism>
<dbReference type="Gene3D" id="3.40.50.300">
    <property type="entry name" value="P-loop containing nucleotide triphosphate hydrolases"/>
    <property type="match status" value="1"/>
</dbReference>
<gene>
    <name evidence="14" type="ORF">XNOV1_A029255</name>
</gene>
<keyword evidence="7" id="KW-0067">ATP-binding</keyword>
<evidence type="ECO:0000256" key="2">
    <source>
        <dbReference type="ARBA" id="ARBA00004286"/>
    </source>
</evidence>
<dbReference type="InterPro" id="IPR027417">
    <property type="entry name" value="P-loop_NTPase"/>
</dbReference>
<dbReference type="GO" id="GO:0003684">
    <property type="term" value="F:damaged DNA binding"/>
    <property type="evidence" value="ECO:0007669"/>
    <property type="project" value="TreeGrafter"/>
</dbReference>
<dbReference type="Proteomes" id="UP001178508">
    <property type="component" value="Chromosome 15"/>
</dbReference>
<dbReference type="PANTHER" id="PTHR19306:SF8">
    <property type="entry name" value="STRUCTURAL MAINTENANCE OF CHROMOSOMES PROTEIN 6 ISOFORM X4"/>
    <property type="match status" value="1"/>
</dbReference>
<evidence type="ECO:0000256" key="11">
    <source>
        <dbReference type="ARBA" id="ARBA00023242"/>
    </source>
</evidence>
<dbReference type="GO" id="GO:0035861">
    <property type="term" value="C:site of double-strand break"/>
    <property type="evidence" value="ECO:0007669"/>
    <property type="project" value="TreeGrafter"/>
</dbReference>
<evidence type="ECO:0000256" key="5">
    <source>
        <dbReference type="ARBA" id="ARBA00022741"/>
    </source>
</evidence>
<sequence>MDYFNIQPDNPVSILSQEMSKQFLDTQSEADKYKFFMKATLLERMKTNYSHIKQFQSVTRQQVEEMEKCLKNLKQDFLQKQDRYENLQSFSEMRIARDNLKKAMAWCLIIIKEDIKEEEEKTYQHQSNLQLCQTEITQIETKLQDITNNIRSLRKTQESQTEDCLDSKEKLKIIYKALETQEEGIIQRKPEFFCELVYFPALNKIKQSKQEQNLLQDKINQAKISLSQNSDREPEYTKQQEKICSLKEQLAELENEFSQLNQEIESKQQALLSVKEERDKLRKVHHPEFPFELDAITVSNPTIMNCLIDMREIEKVLIIKDKDEARGSCSKASDPETAGTPSLLMEAMVCPKCYYSSDSSMVRFPGGDLETEISMLESELENQQAQLSRFQLQSTSKCDEISSMENTLNSTIMTLRRTLASVNQIKATITELETAGEEHIAAVSSLEDVAKAFVIGPERQQVTGSPKSIDAEITRLPRRAAPQGVRRGPRSLQTEDQPNRKNRYKVMLRSLSSRCRFYFTNVLMKMNCSGSSSLFVSVSALWLAYHRVAFRCLDEFDVFTDMRSRRISLDLLLELSQRQKHRQFIFTTLFSSR</sequence>
<feature type="region of interest" description="Disordered" evidence="13">
    <location>
        <begin position="479"/>
        <end position="499"/>
    </location>
</feature>
<evidence type="ECO:0000256" key="13">
    <source>
        <dbReference type="SAM" id="MobiDB-lite"/>
    </source>
</evidence>
<evidence type="ECO:0000256" key="12">
    <source>
        <dbReference type="SAM" id="Coils"/>
    </source>
</evidence>
<evidence type="ECO:0000256" key="8">
    <source>
        <dbReference type="ARBA" id="ARBA00023054"/>
    </source>
</evidence>
<accession>A0AAV1GJH8</accession>
<evidence type="ECO:0000256" key="4">
    <source>
        <dbReference type="ARBA" id="ARBA00022454"/>
    </source>
</evidence>
<protein>
    <submittedName>
        <fullName evidence="14">Structural maintenance of chromosomes protein 6</fullName>
    </submittedName>
</protein>
<keyword evidence="9" id="KW-0233">DNA recombination</keyword>
<keyword evidence="6" id="KW-0227">DNA damage</keyword>
<evidence type="ECO:0000313" key="15">
    <source>
        <dbReference type="Proteomes" id="UP001178508"/>
    </source>
</evidence>
<evidence type="ECO:0000256" key="9">
    <source>
        <dbReference type="ARBA" id="ARBA00023172"/>
    </source>
</evidence>
<keyword evidence="5" id="KW-0547">Nucleotide-binding</keyword>
<name>A0AAV1GJH8_XYRNO</name>
<keyword evidence="10" id="KW-0234">DNA repair</keyword>
<comment type="subcellular location">
    <subcellularLocation>
        <location evidence="2">Chromosome</location>
    </subcellularLocation>
    <subcellularLocation>
        <location evidence="1">Nucleus</location>
    </subcellularLocation>
</comment>
<evidence type="ECO:0000313" key="14">
    <source>
        <dbReference type="EMBL" id="CAJ1073316.1"/>
    </source>
</evidence>
<evidence type="ECO:0000256" key="6">
    <source>
        <dbReference type="ARBA" id="ARBA00022763"/>
    </source>
</evidence>
<evidence type="ECO:0000256" key="3">
    <source>
        <dbReference type="ARBA" id="ARBA00006793"/>
    </source>
</evidence>
<dbReference type="GO" id="GO:0003697">
    <property type="term" value="F:single-stranded DNA binding"/>
    <property type="evidence" value="ECO:0007669"/>
    <property type="project" value="TreeGrafter"/>
</dbReference>
<keyword evidence="4" id="KW-0158">Chromosome</keyword>
<dbReference type="PANTHER" id="PTHR19306">
    <property type="entry name" value="STRUCTURAL MAINTENANCE OF CHROMOSOMES 5,6 SMC5, SMC6"/>
    <property type="match status" value="1"/>
</dbReference>
<keyword evidence="8 12" id="KW-0175">Coiled coil</keyword>
<dbReference type="EMBL" id="OY660878">
    <property type="protein sequence ID" value="CAJ1073316.1"/>
    <property type="molecule type" value="Genomic_DNA"/>
</dbReference>
<dbReference type="GO" id="GO:0005634">
    <property type="term" value="C:nucleus"/>
    <property type="evidence" value="ECO:0007669"/>
    <property type="project" value="UniProtKB-SubCell"/>
</dbReference>
<comment type="similarity">
    <text evidence="3">Belongs to the SMC family. SMC6 subfamily.</text>
</comment>
<feature type="coiled-coil region" evidence="12">
    <location>
        <begin position="205"/>
        <end position="284"/>
    </location>
</feature>
<evidence type="ECO:0000256" key="10">
    <source>
        <dbReference type="ARBA" id="ARBA00023204"/>
    </source>
</evidence>
<keyword evidence="15" id="KW-1185">Reference proteome</keyword>
<dbReference type="AlphaFoldDB" id="A0AAV1GJH8"/>
<keyword evidence="11" id="KW-0539">Nucleus</keyword>
<feature type="coiled-coil region" evidence="12">
    <location>
        <begin position="129"/>
        <end position="163"/>
    </location>
</feature>
<evidence type="ECO:0000256" key="1">
    <source>
        <dbReference type="ARBA" id="ARBA00004123"/>
    </source>
</evidence>
<dbReference type="GO" id="GO:0000724">
    <property type="term" value="P:double-strand break repair via homologous recombination"/>
    <property type="evidence" value="ECO:0007669"/>
    <property type="project" value="TreeGrafter"/>
</dbReference>
<proteinExistence type="inferred from homology"/>